<feature type="transmembrane region" description="Helical" evidence="6">
    <location>
        <begin position="31"/>
        <end position="49"/>
    </location>
</feature>
<evidence type="ECO:0000313" key="9">
    <source>
        <dbReference type="Proteomes" id="UP000252792"/>
    </source>
</evidence>
<dbReference type="RefSeq" id="WP_113916217.1">
    <property type="nucleotide sequence ID" value="NZ_QNSE01000005.1"/>
</dbReference>
<keyword evidence="2" id="KW-1003">Cell membrane</keyword>
<dbReference type="Proteomes" id="UP000252792">
    <property type="component" value="Unassembled WGS sequence"/>
</dbReference>
<comment type="caution">
    <text evidence="8">The sequence shown here is derived from an EMBL/GenBank/DDBJ whole genome shotgun (WGS) entry which is preliminary data.</text>
</comment>
<evidence type="ECO:0000259" key="7">
    <source>
        <dbReference type="Pfam" id="PF01478"/>
    </source>
</evidence>
<keyword evidence="4 6" id="KW-1133">Transmembrane helix</keyword>
<feature type="transmembrane region" description="Helical" evidence="6">
    <location>
        <begin position="161"/>
        <end position="181"/>
    </location>
</feature>
<evidence type="ECO:0000313" key="8">
    <source>
        <dbReference type="EMBL" id="RBP83861.1"/>
    </source>
</evidence>
<evidence type="ECO:0000256" key="3">
    <source>
        <dbReference type="ARBA" id="ARBA00022692"/>
    </source>
</evidence>
<dbReference type="PANTHER" id="PTHR36506">
    <property type="entry name" value="PREFLAGELLIN PEPTIDASE"/>
    <property type="match status" value="1"/>
</dbReference>
<accession>A0A366JA21</accession>
<keyword evidence="5 6" id="KW-0472">Membrane</keyword>
<keyword evidence="3 6" id="KW-0812">Transmembrane</keyword>
<evidence type="ECO:0000256" key="4">
    <source>
        <dbReference type="ARBA" id="ARBA00022989"/>
    </source>
</evidence>
<feature type="domain" description="Prepilin type IV endopeptidase peptidase" evidence="7">
    <location>
        <begin position="9"/>
        <end position="120"/>
    </location>
</feature>
<comment type="subcellular location">
    <subcellularLocation>
        <location evidence="1">Cell membrane</location>
        <topology evidence="1">Multi-pass membrane protein</topology>
    </subcellularLocation>
</comment>
<dbReference type="InterPro" id="IPR000045">
    <property type="entry name" value="Prepilin_IV_endopep_pep"/>
</dbReference>
<name>A0A366JA21_9GAMM</name>
<protein>
    <submittedName>
        <fullName evidence="8">Prepilin peptidase CpaA</fullName>
    </submittedName>
</protein>
<evidence type="ECO:0000256" key="2">
    <source>
        <dbReference type="ARBA" id="ARBA00022475"/>
    </source>
</evidence>
<evidence type="ECO:0000256" key="6">
    <source>
        <dbReference type="SAM" id="Phobius"/>
    </source>
</evidence>
<keyword evidence="9" id="KW-1185">Reference proteome</keyword>
<evidence type="ECO:0000256" key="1">
    <source>
        <dbReference type="ARBA" id="ARBA00004651"/>
    </source>
</evidence>
<gene>
    <name evidence="8" type="ORF">DFP80_105181</name>
</gene>
<proteinExistence type="predicted"/>
<dbReference type="Gene3D" id="1.20.120.1220">
    <property type="match status" value="1"/>
</dbReference>
<dbReference type="AlphaFoldDB" id="A0A366JA21"/>
<dbReference type="GO" id="GO:0005886">
    <property type="term" value="C:plasma membrane"/>
    <property type="evidence" value="ECO:0007669"/>
    <property type="project" value="UniProtKB-SubCell"/>
</dbReference>
<dbReference type="PANTHER" id="PTHR36506:SF1">
    <property type="entry name" value="PREFLAGELLIN PEPTIDASE"/>
    <property type="match status" value="1"/>
</dbReference>
<organism evidence="8 9">
    <name type="scientific">Marinomonas rhizomae</name>
    <dbReference type="NCBI Taxonomy" id="491948"/>
    <lineage>
        <taxon>Bacteria</taxon>
        <taxon>Pseudomonadati</taxon>
        <taxon>Pseudomonadota</taxon>
        <taxon>Gammaproteobacteria</taxon>
        <taxon>Oceanospirillales</taxon>
        <taxon>Oceanospirillaceae</taxon>
        <taxon>Marinomonas</taxon>
    </lineage>
</organism>
<dbReference type="OrthoDB" id="6103972at2"/>
<feature type="transmembrane region" description="Helical" evidence="6">
    <location>
        <begin position="6"/>
        <end position="24"/>
    </location>
</feature>
<reference evidence="8 9" key="1">
    <citation type="submission" date="2018-06" db="EMBL/GenBank/DDBJ databases">
        <title>Genomic Encyclopedia of Type Strains, Phase III (KMG-III): the genomes of soil and plant-associated and newly described type strains.</title>
        <authorList>
            <person name="Whitman W."/>
        </authorList>
    </citation>
    <scope>NUCLEOTIDE SEQUENCE [LARGE SCALE GENOMIC DNA]</scope>
    <source>
        <strain evidence="8 9">CECT 7377</strain>
    </source>
</reference>
<evidence type="ECO:0000256" key="5">
    <source>
        <dbReference type="ARBA" id="ARBA00023136"/>
    </source>
</evidence>
<feature type="transmembrane region" description="Helical" evidence="6">
    <location>
        <begin position="61"/>
        <end position="82"/>
    </location>
</feature>
<dbReference type="EMBL" id="QNSE01000005">
    <property type="protein sequence ID" value="RBP83861.1"/>
    <property type="molecule type" value="Genomic_DNA"/>
</dbReference>
<dbReference type="Pfam" id="PF01478">
    <property type="entry name" value="Peptidase_A24"/>
    <property type="match status" value="1"/>
</dbReference>
<sequence>MFDFAMPVILTFASLWVIVTDLFYRRIHNRLVLMLLVLWLVSAALSLIISDENRSALLVDFGYTSLGAVGVLLVGFCLFLVGQMGAGDVKLMSILCLWVGVEQQLMFLVVTALAGGVLALFLPFISLIELAGAKAILQLSERYPGLRIPAPIAFSREGVKGLPYGLAISVGYFYVLISPLFR</sequence>
<dbReference type="GO" id="GO:0004190">
    <property type="term" value="F:aspartic-type endopeptidase activity"/>
    <property type="evidence" value="ECO:0007669"/>
    <property type="project" value="InterPro"/>
</dbReference>
<dbReference type="InterPro" id="IPR052218">
    <property type="entry name" value="Preflagellin_Peptidase"/>
</dbReference>